<keyword evidence="10 11" id="KW-0472">Membrane</keyword>
<dbReference type="InterPro" id="IPR036890">
    <property type="entry name" value="HATPase_C_sf"/>
</dbReference>
<feature type="domain" description="Histidine kinase" evidence="12">
    <location>
        <begin position="265"/>
        <end position="487"/>
    </location>
</feature>
<dbReference type="Pfam" id="PF00512">
    <property type="entry name" value="HisKA"/>
    <property type="match status" value="1"/>
</dbReference>
<dbReference type="AlphaFoldDB" id="A0A4R7I0G3"/>
<keyword evidence="7" id="KW-0418">Kinase</keyword>
<dbReference type="Gene3D" id="6.10.340.10">
    <property type="match status" value="1"/>
</dbReference>
<sequence>MSTIASAPPATIGSLQDGPAPPARGGWGLRRRILLTFSFGALGLSVLLAFLTYGFARTSVVQQHDTASRDAARLHAIQTQQALRAGPPNSAQALEALESIGVDRPLIWYNADWREGETFYDETEVPDDLSERVILEGVASRKIVDVRGEPNLLVGYPLDDDESAYFEFFSLGEVEETLQSVRLSLLLGTLITTALGIALGSFAARRAVRPVGVAAQAAKAIAGGRLDTRLEPTEDPDLSVLANSFNDMANSLQTRIERDARFASDVSHELRSPLMTLSASVEVMDARRDEMPERAQAALDLLKSDVIRFQGLVEDLLEISRFDAGAVRLHMEELLVAEFVRAAVSVSSLPDTSVAVSERAEMLLINGDRRRLARVVANLIDNARVHGGGRPEVAISEVTPDGDGPITLVRIAVEDHGAGVPEHERDLVFERFARGGVAGRRASNDGAGLGLSLVDEHVRMHGGKVWVTDRLDGEPGARFVIELPAEELDE</sequence>
<evidence type="ECO:0000256" key="11">
    <source>
        <dbReference type="SAM" id="Phobius"/>
    </source>
</evidence>
<dbReference type="GO" id="GO:0000155">
    <property type="term" value="F:phosphorelay sensor kinase activity"/>
    <property type="evidence" value="ECO:0007669"/>
    <property type="project" value="InterPro"/>
</dbReference>
<accession>A0A4R7I0G3</accession>
<evidence type="ECO:0000313" key="15">
    <source>
        <dbReference type="Proteomes" id="UP000294558"/>
    </source>
</evidence>
<evidence type="ECO:0000256" key="2">
    <source>
        <dbReference type="ARBA" id="ARBA00004236"/>
    </source>
</evidence>
<comment type="catalytic activity">
    <reaction evidence="1">
        <text>ATP + protein L-histidine = ADP + protein N-phospho-L-histidine.</text>
        <dbReference type="EC" id="2.7.13.3"/>
    </reaction>
</comment>
<dbReference type="InterPro" id="IPR050428">
    <property type="entry name" value="TCS_sensor_his_kinase"/>
</dbReference>
<reference evidence="14 15" key="1">
    <citation type="submission" date="2019-03" db="EMBL/GenBank/DDBJ databases">
        <title>Sequencing the genomes of 1000 actinobacteria strains.</title>
        <authorList>
            <person name="Klenk H.-P."/>
        </authorList>
    </citation>
    <scope>NUCLEOTIDE SEQUENCE [LARGE SCALE GENOMIC DNA]</scope>
    <source>
        <strain evidence="14 15">DSM 18936</strain>
    </source>
</reference>
<dbReference type="Pfam" id="PF02518">
    <property type="entry name" value="HATPase_c"/>
    <property type="match status" value="1"/>
</dbReference>
<dbReference type="GO" id="GO:0005886">
    <property type="term" value="C:plasma membrane"/>
    <property type="evidence" value="ECO:0007669"/>
    <property type="project" value="UniProtKB-SubCell"/>
</dbReference>
<organism evidence="14 15">
    <name type="scientific">Ilumatobacter fluminis</name>
    <dbReference type="NCBI Taxonomy" id="467091"/>
    <lineage>
        <taxon>Bacteria</taxon>
        <taxon>Bacillati</taxon>
        <taxon>Actinomycetota</taxon>
        <taxon>Acidimicrobiia</taxon>
        <taxon>Acidimicrobiales</taxon>
        <taxon>Ilumatobacteraceae</taxon>
        <taxon>Ilumatobacter</taxon>
    </lineage>
</organism>
<keyword evidence="4" id="KW-0597">Phosphoprotein</keyword>
<keyword evidence="5" id="KW-0808">Transferase</keyword>
<dbReference type="EC" id="2.7.13.3" evidence="3"/>
<dbReference type="SMART" id="SM00387">
    <property type="entry name" value="HATPase_c"/>
    <property type="match status" value="1"/>
</dbReference>
<dbReference type="SMART" id="SM00304">
    <property type="entry name" value="HAMP"/>
    <property type="match status" value="1"/>
</dbReference>
<dbReference type="SUPFAM" id="SSF47384">
    <property type="entry name" value="Homodimeric domain of signal transducing histidine kinase"/>
    <property type="match status" value="1"/>
</dbReference>
<dbReference type="InterPro" id="IPR036097">
    <property type="entry name" value="HisK_dim/P_sf"/>
</dbReference>
<evidence type="ECO:0000256" key="3">
    <source>
        <dbReference type="ARBA" id="ARBA00012438"/>
    </source>
</evidence>
<keyword evidence="9" id="KW-0902">Two-component regulatory system</keyword>
<name>A0A4R7I0G3_9ACTN</name>
<protein>
    <recommendedName>
        <fullName evidence="3">histidine kinase</fullName>
        <ecNumber evidence="3">2.7.13.3</ecNumber>
    </recommendedName>
</protein>
<evidence type="ECO:0000256" key="10">
    <source>
        <dbReference type="ARBA" id="ARBA00023136"/>
    </source>
</evidence>
<feature type="transmembrane region" description="Helical" evidence="11">
    <location>
        <begin position="33"/>
        <end position="56"/>
    </location>
</feature>
<dbReference type="PROSITE" id="PS50885">
    <property type="entry name" value="HAMP"/>
    <property type="match status" value="1"/>
</dbReference>
<dbReference type="RefSeq" id="WP_133868335.1">
    <property type="nucleotide sequence ID" value="NZ_JAVJPS010000036.1"/>
</dbReference>
<dbReference type="PANTHER" id="PTHR45436:SF5">
    <property type="entry name" value="SENSOR HISTIDINE KINASE TRCS"/>
    <property type="match status" value="1"/>
</dbReference>
<dbReference type="Gene3D" id="1.10.287.130">
    <property type="match status" value="1"/>
</dbReference>
<dbReference type="EMBL" id="SOAU01000001">
    <property type="protein sequence ID" value="TDT15923.1"/>
    <property type="molecule type" value="Genomic_DNA"/>
</dbReference>
<dbReference type="InterPro" id="IPR003661">
    <property type="entry name" value="HisK_dim/P_dom"/>
</dbReference>
<keyword evidence="6 11" id="KW-0812">Transmembrane</keyword>
<dbReference type="InterPro" id="IPR004358">
    <property type="entry name" value="Sig_transdc_His_kin-like_C"/>
</dbReference>
<dbReference type="SMART" id="SM00388">
    <property type="entry name" value="HisKA"/>
    <property type="match status" value="1"/>
</dbReference>
<dbReference type="InterPro" id="IPR005467">
    <property type="entry name" value="His_kinase_dom"/>
</dbReference>
<dbReference type="SUPFAM" id="SSF55874">
    <property type="entry name" value="ATPase domain of HSP90 chaperone/DNA topoisomerase II/histidine kinase"/>
    <property type="match status" value="1"/>
</dbReference>
<dbReference type="InterPro" id="IPR003660">
    <property type="entry name" value="HAMP_dom"/>
</dbReference>
<evidence type="ECO:0000313" key="14">
    <source>
        <dbReference type="EMBL" id="TDT15923.1"/>
    </source>
</evidence>
<evidence type="ECO:0000256" key="6">
    <source>
        <dbReference type="ARBA" id="ARBA00022692"/>
    </source>
</evidence>
<evidence type="ECO:0000256" key="8">
    <source>
        <dbReference type="ARBA" id="ARBA00022989"/>
    </source>
</evidence>
<gene>
    <name evidence="14" type="ORF">BDK89_1504</name>
</gene>
<dbReference type="PANTHER" id="PTHR45436">
    <property type="entry name" value="SENSOR HISTIDINE KINASE YKOH"/>
    <property type="match status" value="1"/>
</dbReference>
<keyword evidence="15" id="KW-1185">Reference proteome</keyword>
<keyword evidence="8 11" id="KW-1133">Transmembrane helix</keyword>
<dbReference type="PRINTS" id="PR00344">
    <property type="entry name" value="BCTRLSENSOR"/>
</dbReference>
<comment type="subcellular location">
    <subcellularLocation>
        <location evidence="2">Cell membrane</location>
    </subcellularLocation>
</comment>
<dbReference type="CDD" id="cd00082">
    <property type="entry name" value="HisKA"/>
    <property type="match status" value="1"/>
</dbReference>
<dbReference type="Proteomes" id="UP000294558">
    <property type="component" value="Unassembled WGS sequence"/>
</dbReference>
<feature type="domain" description="HAMP" evidence="13">
    <location>
        <begin position="205"/>
        <end position="257"/>
    </location>
</feature>
<evidence type="ECO:0000256" key="9">
    <source>
        <dbReference type="ARBA" id="ARBA00023012"/>
    </source>
</evidence>
<dbReference type="Gene3D" id="3.30.565.10">
    <property type="entry name" value="Histidine kinase-like ATPase, C-terminal domain"/>
    <property type="match status" value="1"/>
</dbReference>
<evidence type="ECO:0000259" key="13">
    <source>
        <dbReference type="PROSITE" id="PS50885"/>
    </source>
</evidence>
<evidence type="ECO:0000259" key="12">
    <source>
        <dbReference type="PROSITE" id="PS50109"/>
    </source>
</evidence>
<dbReference type="InterPro" id="IPR003594">
    <property type="entry name" value="HATPase_dom"/>
</dbReference>
<dbReference type="PROSITE" id="PS50109">
    <property type="entry name" value="HIS_KIN"/>
    <property type="match status" value="1"/>
</dbReference>
<evidence type="ECO:0000256" key="4">
    <source>
        <dbReference type="ARBA" id="ARBA00022553"/>
    </source>
</evidence>
<evidence type="ECO:0000256" key="1">
    <source>
        <dbReference type="ARBA" id="ARBA00000085"/>
    </source>
</evidence>
<evidence type="ECO:0000256" key="7">
    <source>
        <dbReference type="ARBA" id="ARBA00022777"/>
    </source>
</evidence>
<dbReference type="Pfam" id="PF00672">
    <property type="entry name" value="HAMP"/>
    <property type="match status" value="1"/>
</dbReference>
<dbReference type="SUPFAM" id="SSF158472">
    <property type="entry name" value="HAMP domain-like"/>
    <property type="match status" value="1"/>
</dbReference>
<comment type="caution">
    <text evidence="14">The sequence shown here is derived from an EMBL/GenBank/DDBJ whole genome shotgun (WGS) entry which is preliminary data.</text>
</comment>
<dbReference type="OrthoDB" id="9786919at2"/>
<evidence type="ECO:0000256" key="5">
    <source>
        <dbReference type="ARBA" id="ARBA00022679"/>
    </source>
</evidence>
<proteinExistence type="predicted"/>
<dbReference type="CDD" id="cd00075">
    <property type="entry name" value="HATPase"/>
    <property type="match status" value="1"/>
</dbReference>